<proteinExistence type="predicted"/>
<dbReference type="EMBL" id="JAUEPO010000001">
    <property type="protein sequence ID" value="KAK3336276.1"/>
    <property type="molecule type" value="Genomic_DNA"/>
</dbReference>
<organism evidence="1 2">
    <name type="scientific">Cercophora scortea</name>
    <dbReference type="NCBI Taxonomy" id="314031"/>
    <lineage>
        <taxon>Eukaryota</taxon>
        <taxon>Fungi</taxon>
        <taxon>Dikarya</taxon>
        <taxon>Ascomycota</taxon>
        <taxon>Pezizomycotina</taxon>
        <taxon>Sordariomycetes</taxon>
        <taxon>Sordariomycetidae</taxon>
        <taxon>Sordariales</taxon>
        <taxon>Lasiosphaeriaceae</taxon>
        <taxon>Cercophora</taxon>
    </lineage>
</organism>
<dbReference type="AlphaFoldDB" id="A0AAE0J4U6"/>
<evidence type="ECO:0000313" key="2">
    <source>
        <dbReference type="Proteomes" id="UP001286456"/>
    </source>
</evidence>
<reference evidence="1" key="2">
    <citation type="submission" date="2023-06" db="EMBL/GenBank/DDBJ databases">
        <authorList>
            <consortium name="Lawrence Berkeley National Laboratory"/>
            <person name="Haridas S."/>
            <person name="Hensen N."/>
            <person name="Bonometti L."/>
            <person name="Westerberg I."/>
            <person name="Brannstrom I.O."/>
            <person name="Guillou S."/>
            <person name="Cros-Aarteil S."/>
            <person name="Calhoun S."/>
            <person name="Kuo A."/>
            <person name="Mondo S."/>
            <person name="Pangilinan J."/>
            <person name="Riley R."/>
            <person name="Labutti K."/>
            <person name="Andreopoulos B."/>
            <person name="Lipzen A."/>
            <person name="Chen C."/>
            <person name="Yanf M."/>
            <person name="Daum C."/>
            <person name="Ng V."/>
            <person name="Clum A."/>
            <person name="Steindorff A."/>
            <person name="Ohm R."/>
            <person name="Martin F."/>
            <person name="Silar P."/>
            <person name="Natvig D."/>
            <person name="Lalanne C."/>
            <person name="Gautier V."/>
            <person name="Ament-Velasquez S.L."/>
            <person name="Kruys A."/>
            <person name="Hutchinson M.I."/>
            <person name="Powell A.J."/>
            <person name="Barry K."/>
            <person name="Miller A.N."/>
            <person name="Grigoriev I.V."/>
            <person name="Debuchy R."/>
            <person name="Gladieux P."/>
            <person name="Thoren M.H."/>
            <person name="Johannesson H."/>
        </authorList>
    </citation>
    <scope>NUCLEOTIDE SEQUENCE</scope>
    <source>
        <strain evidence="1">SMH4131-1</strain>
    </source>
</reference>
<accession>A0AAE0J4U6</accession>
<dbReference type="Proteomes" id="UP001286456">
    <property type="component" value="Unassembled WGS sequence"/>
</dbReference>
<evidence type="ECO:0000313" key="1">
    <source>
        <dbReference type="EMBL" id="KAK3336276.1"/>
    </source>
</evidence>
<reference evidence="1" key="1">
    <citation type="journal article" date="2023" name="Mol. Phylogenet. Evol.">
        <title>Genome-scale phylogeny and comparative genomics of the fungal order Sordariales.</title>
        <authorList>
            <person name="Hensen N."/>
            <person name="Bonometti L."/>
            <person name="Westerberg I."/>
            <person name="Brannstrom I.O."/>
            <person name="Guillou S."/>
            <person name="Cros-Aarteil S."/>
            <person name="Calhoun S."/>
            <person name="Haridas S."/>
            <person name="Kuo A."/>
            <person name="Mondo S."/>
            <person name="Pangilinan J."/>
            <person name="Riley R."/>
            <person name="LaButti K."/>
            <person name="Andreopoulos B."/>
            <person name="Lipzen A."/>
            <person name="Chen C."/>
            <person name="Yan M."/>
            <person name="Daum C."/>
            <person name="Ng V."/>
            <person name="Clum A."/>
            <person name="Steindorff A."/>
            <person name="Ohm R.A."/>
            <person name="Martin F."/>
            <person name="Silar P."/>
            <person name="Natvig D.O."/>
            <person name="Lalanne C."/>
            <person name="Gautier V."/>
            <person name="Ament-Velasquez S.L."/>
            <person name="Kruys A."/>
            <person name="Hutchinson M.I."/>
            <person name="Powell A.J."/>
            <person name="Barry K."/>
            <person name="Miller A.N."/>
            <person name="Grigoriev I.V."/>
            <person name="Debuchy R."/>
            <person name="Gladieux P."/>
            <person name="Hiltunen Thoren M."/>
            <person name="Johannesson H."/>
        </authorList>
    </citation>
    <scope>NUCLEOTIDE SEQUENCE</scope>
    <source>
        <strain evidence="1">SMH4131-1</strain>
    </source>
</reference>
<protein>
    <submittedName>
        <fullName evidence="1">Uncharacterized protein</fullName>
    </submittedName>
</protein>
<comment type="caution">
    <text evidence="1">The sequence shown here is derived from an EMBL/GenBank/DDBJ whole genome shotgun (WGS) entry which is preliminary data.</text>
</comment>
<gene>
    <name evidence="1" type="ORF">B0T19DRAFT_409052</name>
</gene>
<sequence length="70" mass="7310">MGAKQNSVPAMTSAVLVSTLTSASAPAPASAGPSDPSIVRPDRICVPCPRIHTYLNPYIQPRAGRQAPLR</sequence>
<keyword evidence="2" id="KW-1185">Reference proteome</keyword>
<name>A0AAE0J4U6_9PEZI</name>